<feature type="region of interest" description="Disordered" evidence="1">
    <location>
        <begin position="1"/>
        <end position="27"/>
    </location>
</feature>
<comment type="caution">
    <text evidence="2">The sequence shown here is derived from an EMBL/GenBank/DDBJ whole genome shotgun (WGS) entry which is preliminary data.</text>
</comment>
<gene>
    <name evidence="2" type="ORF">AVEN_140950_1</name>
</gene>
<name>A0A4Y2GDS8_ARAVE</name>
<proteinExistence type="predicted"/>
<evidence type="ECO:0000256" key="1">
    <source>
        <dbReference type="SAM" id="MobiDB-lite"/>
    </source>
</evidence>
<evidence type="ECO:0000313" key="3">
    <source>
        <dbReference type="Proteomes" id="UP000499080"/>
    </source>
</evidence>
<protein>
    <submittedName>
        <fullName evidence="2">Uncharacterized protein</fullName>
    </submittedName>
</protein>
<organism evidence="2 3">
    <name type="scientific">Araneus ventricosus</name>
    <name type="common">Orbweaver spider</name>
    <name type="synonym">Epeira ventricosa</name>
    <dbReference type="NCBI Taxonomy" id="182803"/>
    <lineage>
        <taxon>Eukaryota</taxon>
        <taxon>Metazoa</taxon>
        <taxon>Ecdysozoa</taxon>
        <taxon>Arthropoda</taxon>
        <taxon>Chelicerata</taxon>
        <taxon>Arachnida</taxon>
        <taxon>Araneae</taxon>
        <taxon>Araneomorphae</taxon>
        <taxon>Entelegynae</taxon>
        <taxon>Araneoidea</taxon>
        <taxon>Araneidae</taxon>
        <taxon>Araneus</taxon>
    </lineage>
</organism>
<evidence type="ECO:0000313" key="2">
    <source>
        <dbReference type="EMBL" id="GBM50849.1"/>
    </source>
</evidence>
<dbReference type="EMBL" id="BGPR01001312">
    <property type="protein sequence ID" value="GBM50849.1"/>
    <property type="molecule type" value="Genomic_DNA"/>
</dbReference>
<keyword evidence="3" id="KW-1185">Reference proteome</keyword>
<dbReference type="AlphaFoldDB" id="A0A4Y2GDS8"/>
<sequence>MKQLPGKSHSRNQCSPRSHQRYEPKGYRKAKPFVSIIPMKTGIHRQRCWNSNEVGFPLQWMATKMKYDSSRRAINHPRVGERWGQGKCVGAAVRLD</sequence>
<dbReference type="Proteomes" id="UP000499080">
    <property type="component" value="Unassembled WGS sequence"/>
</dbReference>
<accession>A0A4Y2GDS8</accession>
<reference evidence="2 3" key="1">
    <citation type="journal article" date="2019" name="Sci. Rep.">
        <title>Orb-weaving spider Araneus ventricosus genome elucidates the spidroin gene catalogue.</title>
        <authorList>
            <person name="Kono N."/>
            <person name="Nakamura H."/>
            <person name="Ohtoshi R."/>
            <person name="Moran D.A.P."/>
            <person name="Shinohara A."/>
            <person name="Yoshida Y."/>
            <person name="Fujiwara M."/>
            <person name="Mori M."/>
            <person name="Tomita M."/>
            <person name="Arakawa K."/>
        </authorList>
    </citation>
    <scope>NUCLEOTIDE SEQUENCE [LARGE SCALE GENOMIC DNA]</scope>
</reference>